<accession>A0AAU7PIA6</accession>
<sequence>MKRVYDFFCLKPMGSISDGLRYWKVRTRISIKNNSHPKTYDRYDEKNGLHD</sequence>
<evidence type="ECO:0000313" key="1">
    <source>
        <dbReference type="EMBL" id="XBS49851.1"/>
    </source>
</evidence>
<proteinExistence type="predicted"/>
<organism evidence="1">
    <name type="scientific">Salmonella phage SalP219</name>
    <dbReference type="NCBI Taxonomy" id="3158864"/>
    <lineage>
        <taxon>Viruses</taxon>
        <taxon>Duplodnaviria</taxon>
        <taxon>Heunggongvirae</taxon>
        <taxon>Uroviricota</taxon>
        <taxon>Caudoviricetes</taxon>
        <taxon>Vequintavirinae</taxon>
        <taxon>Seunavirus</taxon>
    </lineage>
</organism>
<protein>
    <submittedName>
        <fullName evidence="1">Uncharacterized protein</fullName>
    </submittedName>
</protein>
<reference evidence="1" key="1">
    <citation type="submission" date="2024-04" db="EMBL/GenBank/DDBJ databases">
        <authorList>
            <person name="Jaglan A.B."/>
            <person name="Vashisth M."/>
            <person name="Anand T."/>
            <person name="Virmani N."/>
            <person name="Bera B."/>
            <person name="Vaid R."/>
        </authorList>
    </citation>
    <scope>NUCLEOTIDE SEQUENCE</scope>
</reference>
<name>A0AAU7PIA6_9CAUD</name>
<dbReference type="EMBL" id="PP595732">
    <property type="protein sequence ID" value="XBS49851.1"/>
    <property type="molecule type" value="Genomic_DNA"/>
</dbReference>